<dbReference type="EMBL" id="JABEZV010000005">
    <property type="protein sequence ID" value="MBA0711397.1"/>
    <property type="molecule type" value="Genomic_DNA"/>
</dbReference>
<evidence type="ECO:0000313" key="2">
    <source>
        <dbReference type="Proteomes" id="UP000593574"/>
    </source>
</evidence>
<name>A0A7J8ZHR0_9ROSI</name>
<feature type="non-terminal residue" evidence="1">
    <location>
        <position position="34"/>
    </location>
</feature>
<dbReference type="AlphaFoldDB" id="A0A7J8ZHR0"/>
<protein>
    <submittedName>
        <fullName evidence="1">Uncharacterized protein</fullName>
    </submittedName>
</protein>
<accession>A0A7J8ZHR0</accession>
<keyword evidence="2" id="KW-1185">Reference proteome</keyword>
<comment type="caution">
    <text evidence="1">The sequence shown here is derived from an EMBL/GenBank/DDBJ whole genome shotgun (WGS) entry which is preliminary data.</text>
</comment>
<dbReference type="Proteomes" id="UP000593574">
    <property type="component" value="Unassembled WGS sequence"/>
</dbReference>
<sequence>MVDAEQKQLPPLLVATLKIAKYRPHQKSNRKLPG</sequence>
<gene>
    <name evidence="1" type="ORF">Golax_010586</name>
</gene>
<organism evidence="1 2">
    <name type="scientific">Gossypium laxum</name>
    <dbReference type="NCBI Taxonomy" id="34288"/>
    <lineage>
        <taxon>Eukaryota</taxon>
        <taxon>Viridiplantae</taxon>
        <taxon>Streptophyta</taxon>
        <taxon>Embryophyta</taxon>
        <taxon>Tracheophyta</taxon>
        <taxon>Spermatophyta</taxon>
        <taxon>Magnoliopsida</taxon>
        <taxon>eudicotyledons</taxon>
        <taxon>Gunneridae</taxon>
        <taxon>Pentapetalae</taxon>
        <taxon>rosids</taxon>
        <taxon>malvids</taxon>
        <taxon>Malvales</taxon>
        <taxon>Malvaceae</taxon>
        <taxon>Malvoideae</taxon>
        <taxon>Gossypium</taxon>
    </lineage>
</organism>
<reference evidence="1 2" key="1">
    <citation type="journal article" date="2019" name="Genome Biol. Evol.">
        <title>Insights into the evolution of the New World diploid cottons (Gossypium, subgenus Houzingenia) based on genome sequencing.</title>
        <authorList>
            <person name="Grover C.E."/>
            <person name="Arick M.A. 2nd"/>
            <person name="Thrash A."/>
            <person name="Conover J.L."/>
            <person name="Sanders W.S."/>
            <person name="Peterson D.G."/>
            <person name="Frelichowski J.E."/>
            <person name="Scheffler J.A."/>
            <person name="Scheffler B.E."/>
            <person name="Wendel J.F."/>
        </authorList>
    </citation>
    <scope>NUCLEOTIDE SEQUENCE [LARGE SCALE GENOMIC DNA]</scope>
    <source>
        <strain evidence="1">4</strain>
        <tissue evidence="1">Leaf</tissue>
    </source>
</reference>
<evidence type="ECO:0000313" key="1">
    <source>
        <dbReference type="EMBL" id="MBA0711397.1"/>
    </source>
</evidence>
<proteinExistence type="predicted"/>